<gene>
    <name evidence="2" type="ORF">GWI33_013053</name>
</gene>
<accession>A0A834I787</accession>
<dbReference type="EMBL" id="JAACXV010012962">
    <property type="protein sequence ID" value="KAF7274279.1"/>
    <property type="molecule type" value="Genomic_DNA"/>
</dbReference>
<sequence length="124" mass="14296">MGKLLIENMIRKRLCYRVVSSGFGFHFLFGSITEGPRAFWKPFSRSFEHEFIGNGSNRLRPPTTFPPPPPQAAPRPVPFASEKLQRLQTIPLHQISGRKRGRRFNIEDNYGDRPISVKLKCSFH</sequence>
<reference evidence="2" key="1">
    <citation type="submission" date="2020-08" db="EMBL/GenBank/DDBJ databases">
        <title>Genome sequencing and assembly of the red palm weevil Rhynchophorus ferrugineus.</title>
        <authorList>
            <person name="Dias G.B."/>
            <person name="Bergman C.M."/>
            <person name="Manee M."/>
        </authorList>
    </citation>
    <scope>NUCLEOTIDE SEQUENCE</scope>
    <source>
        <strain evidence="2">AA-2017</strain>
        <tissue evidence="2">Whole larva</tissue>
    </source>
</reference>
<feature type="region of interest" description="Disordered" evidence="1">
    <location>
        <begin position="54"/>
        <end position="75"/>
    </location>
</feature>
<proteinExistence type="predicted"/>
<keyword evidence="3" id="KW-1185">Reference proteome</keyword>
<evidence type="ECO:0000313" key="2">
    <source>
        <dbReference type="EMBL" id="KAF7274279.1"/>
    </source>
</evidence>
<name>A0A834I787_RHYFE</name>
<evidence type="ECO:0000256" key="1">
    <source>
        <dbReference type="SAM" id="MobiDB-lite"/>
    </source>
</evidence>
<comment type="caution">
    <text evidence="2">The sequence shown here is derived from an EMBL/GenBank/DDBJ whole genome shotgun (WGS) entry which is preliminary data.</text>
</comment>
<evidence type="ECO:0000313" key="3">
    <source>
        <dbReference type="Proteomes" id="UP000625711"/>
    </source>
</evidence>
<dbReference type="AlphaFoldDB" id="A0A834I787"/>
<organism evidence="2 3">
    <name type="scientific">Rhynchophorus ferrugineus</name>
    <name type="common">Red palm weevil</name>
    <name type="synonym">Curculio ferrugineus</name>
    <dbReference type="NCBI Taxonomy" id="354439"/>
    <lineage>
        <taxon>Eukaryota</taxon>
        <taxon>Metazoa</taxon>
        <taxon>Ecdysozoa</taxon>
        <taxon>Arthropoda</taxon>
        <taxon>Hexapoda</taxon>
        <taxon>Insecta</taxon>
        <taxon>Pterygota</taxon>
        <taxon>Neoptera</taxon>
        <taxon>Endopterygota</taxon>
        <taxon>Coleoptera</taxon>
        <taxon>Polyphaga</taxon>
        <taxon>Cucujiformia</taxon>
        <taxon>Curculionidae</taxon>
        <taxon>Dryophthorinae</taxon>
        <taxon>Rhynchophorus</taxon>
    </lineage>
</organism>
<protein>
    <submittedName>
        <fullName evidence="2">Uncharacterized protein</fullName>
    </submittedName>
</protein>
<feature type="compositionally biased region" description="Pro residues" evidence="1">
    <location>
        <begin position="63"/>
        <end position="75"/>
    </location>
</feature>
<dbReference type="Proteomes" id="UP000625711">
    <property type="component" value="Unassembled WGS sequence"/>
</dbReference>